<keyword evidence="3" id="KW-1185">Reference proteome</keyword>
<reference evidence="2" key="2">
    <citation type="submission" date="2023-05" db="EMBL/GenBank/DDBJ databases">
        <authorList>
            <consortium name="Lawrence Berkeley National Laboratory"/>
            <person name="Steindorff A."/>
            <person name="Hensen N."/>
            <person name="Bonometti L."/>
            <person name="Westerberg I."/>
            <person name="Brannstrom I.O."/>
            <person name="Guillou S."/>
            <person name="Cros-Aarteil S."/>
            <person name="Calhoun S."/>
            <person name="Haridas S."/>
            <person name="Kuo A."/>
            <person name="Mondo S."/>
            <person name="Pangilinan J."/>
            <person name="Riley R."/>
            <person name="Labutti K."/>
            <person name="Andreopoulos B."/>
            <person name="Lipzen A."/>
            <person name="Chen C."/>
            <person name="Yanf M."/>
            <person name="Daum C."/>
            <person name="Ng V."/>
            <person name="Clum A."/>
            <person name="Ohm R."/>
            <person name="Martin F."/>
            <person name="Silar P."/>
            <person name="Natvig D."/>
            <person name="Lalanne C."/>
            <person name="Gautier V."/>
            <person name="Ament-Velasquez S.L."/>
            <person name="Kruys A."/>
            <person name="Hutchinson M.I."/>
            <person name="Powell A.J."/>
            <person name="Barry K."/>
            <person name="Miller A.N."/>
            <person name="Grigoriev I.V."/>
            <person name="Debuchy R."/>
            <person name="Gladieux P."/>
            <person name="Thoren M.H."/>
            <person name="Johannesson H."/>
        </authorList>
    </citation>
    <scope>NUCLEOTIDE SEQUENCE</scope>
    <source>
        <strain evidence="2">CBS 990.96</strain>
    </source>
</reference>
<feature type="transmembrane region" description="Helical" evidence="1">
    <location>
        <begin position="60"/>
        <end position="83"/>
    </location>
</feature>
<keyword evidence="1" id="KW-0812">Transmembrane</keyword>
<protein>
    <submittedName>
        <fullName evidence="2">Uncharacterized protein</fullName>
    </submittedName>
</protein>
<accession>A0AAN7BJK6</accession>
<keyword evidence="1" id="KW-1133">Transmembrane helix</keyword>
<keyword evidence="1" id="KW-0472">Membrane</keyword>
<evidence type="ECO:0000313" key="2">
    <source>
        <dbReference type="EMBL" id="KAK4224640.1"/>
    </source>
</evidence>
<proteinExistence type="predicted"/>
<comment type="caution">
    <text evidence="2">The sequence shown here is derived from an EMBL/GenBank/DDBJ whole genome shotgun (WGS) entry which is preliminary data.</text>
</comment>
<feature type="transmembrane region" description="Helical" evidence="1">
    <location>
        <begin position="490"/>
        <end position="514"/>
    </location>
</feature>
<dbReference type="EMBL" id="MU865387">
    <property type="protein sequence ID" value="KAK4224640.1"/>
    <property type="molecule type" value="Genomic_DNA"/>
</dbReference>
<evidence type="ECO:0000313" key="3">
    <source>
        <dbReference type="Proteomes" id="UP001301958"/>
    </source>
</evidence>
<organism evidence="2 3">
    <name type="scientific">Podospora fimiseda</name>
    <dbReference type="NCBI Taxonomy" id="252190"/>
    <lineage>
        <taxon>Eukaryota</taxon>
        <taxon>Fungi</taxon>
        <taxon>Dikarya</taxon>
        <taxon>Ascomycota</taxon>
        <taxon>Pezizomycotina</taxon>
        <taxon>Sordariomycetes</taxon>
        <taxon>Sordariomycetidae</taxon>
        <taxon>Sordariales</taxon>
        <taxon>Podosporaceae</taxon>
        <taxon>Podospora</taxon>
    </lineage>
</organism>
<dbReference type="AlphaFoldDB" id="A0AAN7BJK6"/>
<dbReference type="Proteomes" id="UP001301958">
    <property type="component" value="Unassembled WGS sequence"/>
</dbReference>
<evidence type="ECO:0000256" key="1">
    <source>
        <dbReference type="SAM" id="Phobius"/>
    </source>
</evidence>
<name>A0AAN7BJK6_9PEZI</name>
<gene>
    <name evidence="2" type="ORF">QBC38DRAFT_502054</name>
</gene>
<reference evidence="2" key="1">
    <citation type="journal article" date="2023" name="Mol. Phylogenet. Evol.">
        <title>Genome-scale phylogeny and comparative genomics of the fungal order Sordariales.</title>
        <authorList>
            <person name="Hensen N."/>
            <person name="Bonometti L."/>
            <person name="Westerberg I."/>
            <person name="Brannstrom I.O."/>
            <person name="Guillou S."/>
            <person name="Cros-Aarteil S."/>
            <person name="Calhoun S."/>
            <person name="Haridas S."/>
            <person name="Kuo A."/>
            <person name="Mondo S."/>
            <person name="Pangilinan J."/>
            <person name="Riley R."/>
            <person name="LaButti K."/>
            <person name="Andreopoulos B."/>
            <person name="Lipzen A."/>
            <person name="Chen C."/>
            <person name="Yan M."/>
            <person name="Daum C."/>
            <person name="Ng V."/>
            <person name="Clum A."/>
            <person name="Steindorff A."/>
            <person name="Ohm R.A."/>
            <person name="Martin F."/>
            <person name="Silar P."/>
            <person name="Natvig D.O."/>
            <person name="Lalanne C."/>
            <person name="Gautier V."/>
            <person name="Ament-Velasquez S.L."/>
            <person name="Kruys A."/>
            <person name="Hutchinson M.I."/>
            <person name="Powell A.J."/>
            <person name="Barry K."/>
            <person name="Miller A.N."/>
            <person name="Grigoriev I.V."/>
            <person name="Debuchy R."/>
            <person name="Gladieux P."/>
            <person name="Hiltunen Thoren M."/>
            <person name="Johannesson H."/>
        </authorList>
    </citation>
    <scope>NUCLEOTIDE SEQUENCE</scope>
    <source>
        <strain evidence="2">CBS 990.96</strain>
    </source>
</reference>
<sequence>MRAIITAQGIVAKSMITALLLRHQHVRLFSAPTISVFRVTNNGPNSLLLHLPTVRSTAGVCAWTLILLMAAVTLVLQGTLIALPSDEEVLGRASLPSAVNSPRTSGIPLSCHHRLYRAVEPDEVFGDTGTSIQGFYPISDKAEREITLAYRGEMTVVNTRVVCSRPSFDFIEFAPIEGTLAFGVSGDSGSILGLRDQEIAHLYPNISGRGGFYSMDPYSRAHIFVNTTGGQIEWGDSLGYSFIRQGSEPWVKRVDASSAKGAREWAILEFNKDVSLSITVCVVTPLSRNVAASVSRPKAVKEPSVRWKIATAPGINPSGDSKPEFDVKSVCTHMGSTSNSSGLSRGDRGIYFLLKPESWTTPKSELPPVRDSAGIAASGYSDMSIYPMWLVDAFTADLGALSNLQGFLFCSVACRSISKSTRKATEPLTIESSIFQSVPQDTGRIAKAFQAIITMYAATACYEFAPYFNASTQAEIKKFTKVDMPVQSRFALIIVLLAVIHLLLIFVVTLFFLFHLKADEVVIGGSWAALGPLFGGEDTVRWMTWTSKLPDKQVKKYMESMDVADVRVGFGEYGRSVTFEKEEGEL</sequence>